<dbReference type="PANTHER" id="PTHR43617">
    <property type="entry name" value="L-AMINO ACID N-ACETYLTRANSFERASE"/>
    <property type="match status" value="1"/>
</dbReference>
<dbReference type="AlphaFoldDB" id="A0A2G4YNU7"/>
<reference evidence="2 3" key="1">
    <citation type="submission" date="2017-10" db="EMBL/GenBank/DDBJ databases">
        <title>Frigbacter circumglobatus gen. nov. sp. nov., isolated from sediment cultured in situ.</title>
        <authorList>
            <person name="Zhao Z."/>
        </authorList>
    </citation>
    <scope>NUCLEOTIDE SEQUENCE [LARGE SCALE GENOMIC DNA]</scope>
    <source>
        <strain evidence="2 3">ZYL</strain>
    </source>
</reference>
<dbReference type="SUPFAM" id="SSF55729">
    <property type="entry name" value="Acyl-CoA N-acyltransferases (Nat)"/>
    <property type="match status" value="1"/>
</dbReference>
<gene>
    <name evidence="2" type="ORF">CRD36_14225</name>
</gene>
<protein>
    <recommendedName>
        <fullName evidence="1">N-acetyltransferase domain-containing protein</fullName>
    </recommendedName>
</protein>
<organism evidence="2 3">
    <name type="scientific">Paremcibacter congregatus</name>
    <dbReference type="NCBI Taxonomy" id="2043170"/>
    <lineage>
        <taxon>Bacteria</taxon>
        <taxon>Pseudomonadati</taxon>
        <taxon>Pseudomonadota</taxon>
        <taxon>Alphaproteobacteria</taxon>
        <taxon>Emcibacterales</taxon>
        <taxon>Emcibacteraceae</taxon>
        <taxon>Paremcibacter</taxon>
    </lineage>
</organism>
<dbReference type="PROSITE" id="PS51186">
    <property type="entry name" value="GNAT"/>
    <property type="match status" value="1"/>
</dbReference>
<feature type="domain" description="N-acetyltransferase" evidence="1">
    <location>
        <begin position="12"/>
        <end position="207"/>
    </location>
</feature>
<dbReference type="Proteomes" id="UP000229730">
    <property type="component" value="Unassembled WGS sequence"/>
</dbReference>
<dbReference type="InterPro" id="IPR016181">
    <property type="entry name" value="Acyl_CoA_acyltransferase"/>
</dbReference>
<sequence>MPQMSTHRSENILLRGGEAADARQIAELINIASRGIELHDWQAELTLAMVADGQNGIDVGAAKVLASEGYNHYSRVRVADCDGRVAAMCLNHILVKKTAAELDSLAPMRRVYADLKQHEPGSFYIDSLACFPAYRGRGLGKLLIEDAFEEAQAVACDRISLLAFEQNAGAMRLYQHMGFEVLYRLPAVESEEIPYGGDVVLMSRDVP</sequence>
<evidence type="ECO:0000313" key="2">
    <source>
        <dbReference type="EMBL" id="PHZ83965.1"/>
    </source>
</evidence>
<name>A0A2G4YNU7_9PROT</name>
<accession>A0A2G4YNU7</accession>
<dbReference type="Gene3D" id="3.40.630.30">
    <property type="match status" value="1"/>
</dbReference>
<dbReference type="OrthoDB" id="9788924at2"/>
<proteinExistence type="predicted"/>
<dbReference type="InterPro" id="IPR000182">
    <property type="entry name" value="GNAT_dom"/>
</dbReference>
<keyword evidence="3" id="KW-1185">Reference proteome</keyword>
<dbReference type="GO" id="GO:0016747">
    <property type="term" value="F:acyltransferase activity, transferring groups other than amino-acyl groups"/>
    <property type="evidence" value="ECO:0007669"/>
    <property type="project" value="InterPro"/>
</dbReference>
<dbReference type="EMBL" id="PDEM01000029">
    <property type="protein sequence ID" value="PHZ83965.1"/>
    <property type="molecule type" value="Genomic_DNA"/>
</dbReference>
<evidence type="ECO:0000259" key="1">
    <source>
        <dbReference type="PROSITE" id="PS51186"/>
    </source>
</evidence>
<dbReference type="CDD" id="cd04301">
    <property type="entry name" value="NAT_SF"/>
    <property type="match status" value="1"/>
</dbReference>
<dbReference type="Pfam" id="PF00583">
    <property type="entry name" value="Acetyltransf_1"/>
    <property type="match status" value="1"/>
</dbReference>
<evidence type="ECO:0000313" key="3">
    <source>
        <dbReference type="Proteomes" id="UP000229730"/>
    </source>
</evidence>
<dbReference type="InParanoid" id="A0A2G4YNU7"/>
<comment type="caution">
    <text evidence="2">The sequence shown here is derived from an EMBL/GenBank/DDBJ whole genome shotgun (WGS) entry which is preliminary data.</text>
</comment>
<dbReference type="InterPro" id="IPR050276">
    <property type="entry name" value="MshD_Acetyltransferase"/>
</dbReference>